<keyword evidence="6" id="KW-1185">Reference proteome</keyword>
<sequence length="205" mass="24020">MTNSSKIKVYQEVLEQIRLFIEEHELSEGDRLPSERELADQLGASRSSVREALRAIELLGLIETKHGEGTFLRTYRPYHSVELLATFVLRQPKTKEELLDVRQILEQQCIIRVMDHISSEDIDDLIEQLVTIDEQEVHEFIFKQLFSIVGNELLSKIWYLINNFSQASYRIIKSKSEYVRLLSFIKNKDIPNALSVLEHLYFDHD</sequence>
<dbReference type="AlphaFoldDB" id="A0A1H9IDT3"/>
<dbReference type="Proteomes" id="UP000199427">
    <property type="component" value="Unassembled WGS sequence"/>
</dbReference>
<keyword evidence="2" id="KW-0238">DNA-binding</keyword>
<evidence type="ECO:0000256" key="3">
    <source>
        <dbReference type="ARBA" id="ARBA00023163"/>
    </source>
</evidence>
<name>A0A1H9IDT3_9BACI</name>
<proteinExistence type="predicted"/>
<dbReference type="STRING" id="571933.SAMN05216362_12429"/>
<dbReference type="Pfam" id="PF00392">
    <property type="entry name" value="GntR"/>
    <property type="match status" value="1"/>
</dbReference>
<dbReference type="SMART" id="SM00345">
    <property type="entry name" value="HTH_GNTR"/>
    <property type="match status" value="1"/>
</dbReference>
<evidence type="ECO:0000313" key="5">
    <source>
        <dbReference type="EMBL" id="SEQ72733.1"/>
    </source>
</evidence>
<dbReference type="PANTHER" id="PTHR43537:SF54">
    <property type="entry name" value="TRANSCRIPTIONAL REGULATOR, GNTR FAMILY"/>
    <property type="match status" value="1"/>
</dbReference>
<dbReference type="Gene3D" id="1.10.10.10">
    <property type="entry name" value="Winged helix-like DNA-binding domain superfamily/Winged helix DNA-binding domain"/>
    <property type="match status" value="1"/>
</dbReference>
<evidence type="ECO:0000259" key="4">
    <source>
        <dbReference type="PROSITE" id="PS50949"/>
    </source>
</evidence>
<dbReference type="PANTHER" id="PTHR43537">
    <property type="entry name" value="TRANSCRIPTIONAL REGULATOR, GNTR FAMILY"/>
    <property type="match status" value="1"/>
</dbReference>
<dbReference type="PROSITE" id="PS50949">
    <property type="entry name" value="HTH_GNTR"/>
    <property type="match status" value="1"/>
</dbReference>
<evidence type="ECO:0000313" key="6">
    <source>
        <dbReference type="Proteomes" id="UP000199427"/>
    </source>
</evidence>
<keyword evidence="1" id="KW-0805">Transcription regulation</keyword>
<dbReference type="EMBL" id="FOES01000024">
    <property type="protein sequence ID" value="SEQ72733.1"/>
    <property type="molecule type" value="Genomic_DNA"/>
</dbReference>
<evidence type="ECO:0000256" key="2">
    <source>
        <dbReference type="ARBA" id="ARBA00023125"/>
    </source>
</evidence>
<dbReference type="GO" id="GO:0003700">
    <property type="term" value="F:DNA-binding transcription factor activity"/>
    <property type="evidence" value="ECO:0007669"/>
    <property type="project" value="InterPro"/>
</dbReference>
<gene>
    <name evidence="5" type="ORF">SAMN05216362_12429</name>
</gene>
<dbReference type="CDD" id="cd07377">
    <property type="entry name" value="WHTH_GntR"/>
    <property type="match status" value="1"/>
</dbReference>
<organism evidence="5 6">
    <name type="scientific">Piscibacillus halophilus</name>
    <dbReference type="NCBI Taxonomy" id="571933"/>
    <lineage>
        <taxon>Bacteria</taxon>
        <taxon>Bacillati</taxon>
        <taxon>Bacillota</taxon>
        <taxon>Bacilli</taxon>
        <taxon>Bacillales</taxon>
        <taxon>Bacillaceae</taxon>
        <taxon>Piscibacillus</taxon>
    </lineage>
</organism>
<dbReference type="RefSeq" id="WP_091774135.1">
    <property type="nucleotide sequence ID" value="NZ_CAESCL010000073.1"/>
</dbReference>
<reference evidence="5 6" key="1">
    <citation type="submission" date="2016-10" db="EMBL/GenBank/DDBJ databases">
        <authorList>
            <person name="de Groot N.N."/>
        </authorList>
    </citation>
    <scope>NUCLEOTIDE SEQUENCE [LARGE SCALE GENOMIC DNA]</scope>
    <source>
        <strain evidence="5 6">DSM 21633</strain>
    </source>
</reference>
<dbReference type="InterPro" id="IPR036388">
    <property type="entry name" value="WH-like_DNA-bd_sf"/>
</dbReference>
<keyword evidence="3" id="KW-0804">Transcription</keyword>
<dbReference type="GO" id="GO:0003677">
    <property type="term" value="F:DNA binding"/>
    <property type="evidence" value="ECO:0007669"/>
    <property type="project" value="UniProtKB-KW"/>
</dbReference>
<protein>
    <submittedName>
        <fullName evidence="5">Regulatory protein, gntR family</fullName>
    </submittedName>
</protein>
<accession>A0A1H9IDT3</accession>
<dbReference type="PRINTS" id="PR00035">
    <property type="entry name" value="HTHGNTR"/>
</dbReference>
<dbReference type="InterPro" id="IPR036390">
    <property type="entry name" value="WH_DNA-bd_sf"/>
</dbReference>
<dbReference type="OrthoDB" id="9799482at2"/>
<dbReference type="InterPro" id="IPR000524">
    <property type="entry name" value="Tscrpt_reg_HTH_GntR"/>
</dbReference>
<evidence type="ECO:0000256" key="1">
    <source>
        <dbReference type="ARBA" id="ARBA00023015"/>
    </source>
</evidence>
<feature type="domain" description="HTH gntR-type" evidence="4">
    <location>
        <begin position="7"/>
        <end position="75"/>
    </location>
</feature>
<dbReference type="SUPFAM" id="SSF46785">
    <property type="entry name" value="Winged helix' DNA-binding domain"/>
    <property type="match status" value="1"/>
</dbReference>